<sequence>MQKDPSCNIQKCQHRNECRPCPIKKVMAFGNPLLDTIIHTTDDTLLLKYDIPVNSQKELNYKEMNQLIAEIEGMEKTVTLGGCSQNFLRAFQWIMNNNCETVIVGSIGNDEVAEKIKVLLNADHVNSKYIVHKTQLTGRTVCIVNGSDRSIVAYVGAAAELPLEDLLAIEDLEDYIKKANYIYIEGFFLPNREESTDHILNICEEHNKIVVANICGVYLCTLCPNALVDLITRADIVIGNVYEYEALGRVMDHQSADSLADYLVKNTKNKICQYGTIVIITRGGENGKCVYGEGKILEFEVTKISDEEFKDTIGAGDAFAAGFLAGLCQNKTLIQCCTMGCYTAGSFIKQIGCKVPKFPPQPVL</sequence>
<dbReference type="GO" id="GO:0005634">
    <property type="term" value="C:nucleus"/>
    <property type="evidence" value="ECO:0007669"/>
    <property type="project" value="UniProtKB-SubCell"/>
</dbReference>
<evidence type="ECO:0000259" key="11">
    <source>
        <dbReference type="Pfam" id="PF00294"/>
    </source>
</evidence>
<keyword evidence="10" id="KW-0460">Magnesium</keyword>
<dbReference type="Gene3D" id="3.40.1190.20">
    <property type="match status" value="1"/>
</dbReference>
<dbReference type="PROSITE" id="PS00584">
    <property type="entry name" value="PFKB_KINASES_2"/>
    <property type="match status" value="1"/>
</dbReference>
<accession>A0A9P0D0R6</accession>
<dbReference type="EMBL" id="OV651815">
    <property type="protein sequence ID" value="CAH1108182.1"/>
    <property type="molecule type" value="Genomic_DNA"/>
</dbReference>
<dbReference type="PANTHER" id="PTHR45769">
    <property type="entry name" value="ADENOSINE KINASE"/>
    <property type="match status" value="1"/>
</dbReference>
<dbReference type="Proteomes" id="UP001153636">
    <property type="component" value="Chromosome 3"/>
</dbReference>
<dbReference type="GO" id="GO:0006144">
    <property type="term" value="P:purine nucleobase metabolic process"/>
    <property type="evidence" value="ECO:0007669"/>
    <property type="project" value="TreeGrafter"/>
</dbReference>
<dbReference type="Pfam" id="PF00294">
    <property type="entry name" value="PfkB"/>
    <property type="match status" value="1"/>
</dbReference>
<evidence type="ECO:0000256" key="8">
    <source>
        <dbReference type="ARBA" id="ARBA00022840"/>
    </source>
</evidence>
<evidence type="ECO:0000256" key="7">
    <source>
        <dbReference type="ARBA" id="ARBA00022777"/>
    </source>
</evidence>
<comment type="similarity">
    <text evidence="2 10">Belongs to the carbohydrate kinase PfkB family.</text>
</comment>
<keyword evidence="7 10" id="KW-0418">Kinase</keyword>
<dbReference type="GO" id="GO:0005829">
    <property type="term" value="C:cytosol"/>
    <property type="evidence" value="ECO:0007669"/>
    <property type="project" value="TreeGrafter"/>
</dbReference>
<feature type="active site" description="Proton acceptor" evidence="9">
    <location>
        <position position="317"/>
    </location>
</feature>
<dbReference type="PANTHER" id="PTHR45769:SF3">
    <property type="entry name" value="ADENOSINE KINASE"/>
    <property type="match status" value="1"/>
</dbReference>
<comment type="pathway">
    <text evidence="1 10">Purine metabolism; AMP biosynthesis via salvage pathway; AMP from adenosine: step 1/1.</text>
</comment>
<dbReference type="InterPro" id="IPR029056">
    <property type="entry name" value="Ribokinase-like"/>
</dbReference>
<keyword evidence="5 10" id="KW-0660">Purine salvage</keyword>
<dbReference type="PRINTS" id="PR00989">
    <property type="entry name" value="ADENOKINASE"/>
</dbReference>
<comment type="subcellular location">
    <subcellularLocation>
        <location evidence="10">Nucleus</location>
    </subcellularLocation>
</comment>
<dbReference type="AlphaFoldDB" id="A0A9P0D0R6"/>
<proteinExistence type="inferred from homology"/>
<gene>
    <name evidence="12" type="ORF">PSYICH_LOCUS9072</name>
</gene>
<comment type="cofactor">
    <cofactor evidence="10">
        <name>Mg(2+)</name>
        <dbReference type="ChEBI" id="CHEBI:18420"/>
    </cofactor>
    <text evidence="10">Binds 3 Mg(2+) ions per subunit.</text>
</comment>
<evidence type="ECO:0000256" key="4">
    <source>
        <dbReference type="ARBA" id="ARBA00022679"/>
    </source>
</evidence>
<dbReference type="GO" id="GO:0006166">
    <property type="term" value="P:purine ribonucleoside salvage"/>
    <property type="evidence" value="ECO:0007669"/>
    <property type="project" value="UniProtKB-KW"/>
</dbReference>
<dbReference type="GO" id="GO:0005524">
    <property type="term" value="F:ATP binding"/>
    <property type="evidence" value="ECO:0007669"/>
    <property type="project" value="UniProtKB-UniRule"/>
</dbReference>
<name>A0A9P0D0R6_9CUCU</name>
<reference evidence="12" key="1">
    <citation type="submission" date="2022-01" db="EMBL/GenBank/DDBJ databases">
        <authorList>
            <person name="King R."/>
        </authorList>
    </citation>
    <scope>NUCLEOTIDE SEQUENCE</scope>
</reference>
<dbReference type="InterPro" id="IPR001805">
    <property type="entry name" value="Adenokinase"/>
</dbReference>
<evidence type="ECO:0000313" key="13">
    <source>
        <dbReference type="Proteomes" id="UP001153636"/>
    </source>
</evidence>
<comment type="catalytic activity">
    <reaction evidence="10">
        <text>adenosine + ATP = AMP + ADP + H(+)</text>
        <dbReference type="Rhea" id="RHEA:20824"/>
        <dbReference type="ChEBI" id="CHEBI:15378"/>
        <dbReference type="ChEBI" id="CHEBI:16335"/>
        <dbReference type="ChEBI" id="CHEBI:30616"/>
        <dbReference type="ChEBI" id="CHEBI:456215"/>
        <dbReference type="ChEBI" id="CHEBI:456216"/>
        <dbReference type="EC" id="2.7.1.20"/>
    </reaction>
</comment>
<keyword evidence="10" id="KW-0539">Nucleus</keyword>
<dbReference type="InterPro" id="IPR002173">
    <property type="entry name" value="Carboh/pur_kinase_PfkB_CS"/>
</dbReference>
<protein>
    <recommendedName>
        <fullName evidence="3 10">Adenosine kinase</fullName>
        <shortName evidence="10">AK</shortName>
        <ecNumber evidence="3 10">2.7.1.20</ecNumber>
    </recommendedName>
    <alternativeName>
        <fullName evidence="10">Adenosine 5'-phosphotransferase</fullName>
    </alternativeName>
</protein>
<evidence type="ECO:0000256" key="5">
    <source>
        <dbReference type="ARBA" id="ARBA00022726"/>
    </source>
</evidence>
<dbReference type="InterPro" id="IPR011611">
    <property type="entry name" value="PfkB_dom"/>
</dbReference>
<dbReference type="Gene3D" id="3.30.1110.10">
    <property type="match status" value="1"/>
</dbReference>
<comment type="function">
    <text evidence="10">ATP dependent phosphorylation of adenosine and other related nucleoside analogs to monophosphate derivatives.</text>
</comment>
<dbReference type="GO" id="GO:0044209">
    <property type="term" value="P:AMP salvage"/>
    <property type="evidence" value="ECO:0007669"/>
    <property type="project" value="UniProtKB-UniRule"/>
</dbReference>
<evidence type="ECO:0000313" key="12">
    <source>
        <dbReference type="EMBL" id="CAH1108182.1"/>
    </source>
</evidence>
<keyword evidence="8 10" id="KW-0067">ATP-binding</keyword>
<dbReference type="EC" id="2.7.1.20" evidence="3 10"/>
<feature type="domain" description="Carbohydrate kinase PfkB" evidence="11">
    <location>
        <begin position="73"/>
        <end position="355"/>
    </location>
</feature>
<dbReference type="SUPFAM" id="SSF53613">
    <property type="entry name" value="Ribokinase-like"/>
    <property type="match status" value="1"/>
</dbReference>
<evidence type="ECO:0000256" key="6">
    <source>
        <dbReference type="ARBA" id="ARBA00022741"/>
    </source>
</evidence>
<dbReference type="GO" id="GO:0004001">
    <property type="term" value="F:adenosine kinase activity"/>
    <property type="evidence" value="ECO:0007669"/>
    <property type="project" value="UniProtKB-UniRule"/>
</dbReference>
<keyword evidence="4 10" id="KW-0808">Transferase</keyword>
<organism evidence="12 13">
    <name type="scientific">Psylliodes chrysocephalus</name>
    <dbReference type="NCBI Taxonomy" id="3402493"/>
    <lineage>
        <taxon>Eukaryota</taxon>
        <taxon>Metazoa</taxon>
        <taxon>Ecdysozoa</taxon>
        <taxon>Arthropoda</taxon>
        <taxon>Hexapoda</taxon>
        <taxon>Insecta</taxon>
        <taxon>Pterygota</taxon>
        <taxon>Neoptera</taxon>
        <taxon>Endopterygota</taxon>
        <taxon>Coleoptera</taxon>
        <taxon>Polyphaga</taxon>
        <taxon>Cucujiformia</taxon>
        <taxon>Chrysomeloidea</taxon>
        <taxon>Chrysomelidae</taxon>
        <taxon>Galerucinae</taxon>
        <taxon>Alticini</taxon>
        <taxon>Psylliodes</taxon>
    </lineage>
</organism>
<dbReference type="OrthoDB" id="432447at2759"/>
<evidence type="ECO:0000256" key="1">
    <source>
        <dbReference type="ARBA" id="ARBA00004801"/>
    </source>
</evidence>
<dbReference type="CDD" id="cd01168">
    <property type="entry name" value="adenosine_kinase"/>
    <property type="match status" value="1"/>
</dbReference>
<keyword evidence="6 10" id="KW-0547">Nucleotide-binding</keyword>
<evidence type="ECO:0000256" key="2">
    <source>
        <dbReference type="ARBA" id="ARBA00010688"/>
    </source>
</evidence>
<keyword evidence="13" id="KW-1185">Reference proteome</keyword>
<comment type="subunit">
    <text evidence="10">Monomer.</text>
</comment>
<evidence type="ECO:0000256" key="9">
    <source>
        <dbReference type="PIRSR" id="PIRSR601805-1"/>
    </source>
</evidence>
<evidence type="ECO:0000256" key="3">
    <source>
        <dbReference type="ARBA" id="ARBA00012119"/>
    </source>
</evidence>
<evidence type="ECO:0000256" key="10">
    <source>
        <dbReference type="RuleBase" id="RU368116"/>
    </source>
</evidence>